<reference evidence="8" key="1">
    <citation type="submission" date="2025-08" db="UniProtKB">
        <authorList>
            <consortium name="RefSeq"/>
        </authorList>
    </citation>
    <scope>IDENTIFICATION</scope>
    <source>
        <tissue evidence="8">Leaf</tissue>
    </source>
</reference>
<name>A0A8B8QMY4_9MYRT</name>
<dbReference type="GO" id="GO:0061630">
    <property type="term" value="F:ubiquitin protein ligase activity"/>
    <property type="evidence" value="ECO:0007669"/>
    <property type="project" value="UniProtKB-EC"/>
</dbReference>
<evidence type="ECO:0000256" key="3">
    <source>
        <dbReference type="ARBA" id="ARBA00022786"/>
    </source>
</evidence>
<dbReference type="EC" id="2.3.2.27" evidence="2"/>
<evidence type="ECO:0000313" key="7">
    <source>
        <dbReference type="Proteomes" id="UP000827889"/>
    </source>
</evidence>
<sequence>MAQLDTLNHSSGTYDELSTCENDFSRPNSGRLSTDSSFLSFYEDLGLGRMSDSSVSLHFEDDEMSLQSSTFQSALAHESAMQDGEGSMSQSPCLAEAVEEEMLRTKLELKRTIDLYHAACKEAIRAKQTVRDCHKYQNELEKKLQEARSSEQAALAAMEKEREKCKMAAKAQRLTGEEVGKRLDAEKKAYKEVEYWSLFHIMVVLIFFYVYFIYLN</sequence>
<dbReference type="Proteomes" id="UP000827889">
    <property type="component" value="Chromosome 4"/>
</dbReference>
<feature type="compositionally biased region" description="Polar residues" evidence="5">
    <location>
        <begin position="1"/>
        <end position="13"/>
    </location>
</feature>
<feature type="compositionally biased region" description="Polar residues" evidence="5">
    <location>
        <begin position="19"/>
        <end position="30"/>
    </location>
</feature>
<feature type="coiled-coil region" evidence="4">
    <location>
        <begin position="126"/>
        <end position="161"/>
    </location>
</feature>
<protein>
    <recommendedName>
        <fullName evidence="2">RING-type E3 ubiquitin transferase</fullName>
        <ecNumber evidence="2">2.3.2.27</ecNumber>
    </recommendedName>
</protein>
<comment type="catalytic activity">
    <reaction evidence="1">
        <text>S-ubiquitinyl-[E2 ubiquitin-conjugating enzyme]-L-cysteine + [acceptor protein]-L-lysine = [E2 ubiquitin-conjugating enzyme]-L-cysteine + N(6)-ubiquitinyl-[acceptor protein]-L-lysine.</text>
        <dbReference type="EC" id="2.3.2.27"/>
    </reaction>
</comment>
<evidence type="ECO:0000256" key="4">
    <source>
        <dbReference type="SAM" id="Coils"/>
    </source>
</evidence>
<accession>A0A8B8QMY4</accession>
<dbReference type="RefSeq" id="XP_030548541.2">
    <property type="nucleotide sequence ID" value="XM_030692681.2"/>
</dbReference>
<evidence type="ECO:0000256" key="5">
    <source>
        <dbReference type="SAM" id="MobiDB-lite"/>
    </source>
</evidence>
<proteinExistence type="predicted"/>
<dbReference type="KEGG" id="rarg:115753852"/>
<evidence type="ECO:0000313" key="8">
    <source>
        <dbReference type="RefSeq" id="XP_030548541.2"/>
    </source>
</evidence>
<gene>
    <name evidence="8" type="primary">LOC115753852</name>
</gene>
<keyword evidence="4" id="KW-0175">Coiled coil</keyword>
<evidence type="ECO:0000256" key="6">
    <source>
        <dbReference type="SAM" id="Phobius"/>
    </source>
</evidence>
<dbReference type="GeneID" id="115753852"/>
<keyword evidence="7" id="KW-1185">Reference proteome</keyword>
<keyword evidence="6" id="KW-0812">Transmembrane</keyword>
<feature type="transmembrane region" description="Helical" evidence="6">
    <location>
        <begin position="195"/>
        <end position="214"/>
    </location>
</feature>
<dbReference type="InterPro" id="IPR051348">
    <property type="entry name" value="U-box_ubiquitin_ligases"/>
</dbReference>
<dbReference type="PANTHER" id="PTHR45647:SF132">
    <property type="entry name" value="KINASE WITH ADENINE NUCLEOTIDE ALPHA HYDROLASES-LIKE DOMAIN-CONTAINING PROTEIN"/>
    <property type="match status" value="1"/>
</dbReference>
<organism evidence="7 8">
    <name type="scientific">Rhodamnia argentea</name>
    <dbReference type="NCBI Taxonomy" id="178133"/>
    <lineage>
        <taxon>Eukaryota</taxon>
        <taxon>Viridiplantae</taxon>
        <taxon>Streptophyta</taxon>
        <taxon>Embryophyta</taxon>
        <taxon>Tracheophyta</taxon>
        <taxon>Spermatophyta</taxon>
        <taxon>Magnoliopsida</taxon>
        <taxon>eudicotyledons</taxon>
        <taxon>Gunneridae</taxon>
        <taxon>Pentapetalae</taxon>
        <taxon>rosids</taxon>
        <taxon>malvids</taxon>
        <taxon>Myrtales</taxon>
        <taxon>Myrtaceae</taxon>
        <taxon>Myrtoideae</taxon>
        <taxon>Myrteae</taxon>
        <taxon>Australasian group</taxon>
        <taxon>Rhodamnia</taxon>
    </lineage>
</organism>
<keyword evidence="3" id="KW-0833">Ubl conjugation pathway</keyword>
<evidence type="ECO:0000256" key="1">
    <source>
        <dbReference type="ARBA" id="ARBA00000900"/>
    </source>
</evidence>
<dbReference type="AlphaFoldDB" id="A0A8B8QMY4"/>
<keyword evidence="6" id="KW-1133">Transmembrane helix</keyword>
<feature type="region of interest" description="Disordered" evidence="5">
    <location>
        <begin position="1"/>
        <end position="30"/>
    </location>
</feature>
<evidence type="ECO:0000256" key="2">
    <source>
        <dbReference type="ARBA" id="ARBA00012483"/>
    </source>
</evidence>
<keyword evidence="6" id="KW-0472">Membrane</keyword>
<dbReference type="PANTHER" id="PTHR45647">
    <property type="entry name" value="OS02G0152300 PROTEIN"/>
    <property type="match status" value="1"/>
</dbReference>